<dbReference type="EMBL" id="GGEC01044108">
    <property type="protein sequence ID" value="MBX24592.1"/>
    <property type="molecule type" value="Transcribed_RNA"/>
</dbReference>
<dbReference type="EMBL" id="GGEC01044100">
    <property type="protein sequence ID" value="MBX24584.1"/>
    <property type="molecule type" value="Transcribed_RNA"/>
</dbReference>
<sequence>MLFTLMEEFMHIPLFQWDHILKVLVFHHHLLLQLLWVQKHPLSPQETQIEV</sequence>
<organism evidence="1">
    <name type="scientific">Rhizophora mucronata</name>
    <name type="common">Asiatic mangrove</name>
    <dbReference type="NCBI Taxonomy" id="61149"/>
    <lineage>
        <taxon>Eukaryota</taxon>
        <taxon>Viridiplantae</taxon>
        <taxon>Streptophyta</taxon>
        <taxon>Embryophyta</taxon>
        <taxon>Tracheophyta</taxon>
        <taxon>Spermatophyta</taxon>
        <taxon>Magnoliopsida</taxon>
        <taxon>eudicotyledons</taxon>
        <taxon>Gunneridae</taxon>
        <taxon>Pentapetalae</taxon>
        <taxon>rosids</taxon>
        <taxon>fabids</taxon>
        <taxon>Malpighiales</taxon>
        <taxon>Rhizophoraceae</taxon>
        <taxon>Rhizophora</taxon>
    </lineage>
</organism>
<protein>
    <submittedName>
        <fullName evidence="1">G-box-binding factor 3-like isoform X4</fullName>
    </submittedName>
</protein>
<dbReference type="EMBL" id="GGEC01044101">
    <property type="protein sequence ID" value="MBX24585.1"/>
    <property type="molecule type" value="Transcribed_RNA"/>
</dbReference>
<reference evidence="1" key="1">
    <citation type="submission" date="2018-02" db="EMBL/GenBank/DDBJ databases">
        <title>Rhizophora mucronata_Transcriptome.</title>
        <authorList>
            <person name="Meera S.P."/>
            <person name="Sreeshan A."/>
            <person name="Augustine A."/>
        </authorList>
    </citation>
    <scope>NUCLEOTIDE SEQUENCE</scope>
    <source>
        <tissue evidence="1">Leaf</tissue>
    </source>
</reference>
<name>A0A2P2M302_RHIMU</name>
<accession>A0A2P2M302</accession>
<dbReference type="AlphaFoldDB" id="A0A2P2M302"/>
<evidence type="ECO:0000313" key="1">
    <source>
        <dbReference type="EMBL" id="MBX24584.1"/>
    </source>
</evidence>
<proteinExistence type="predicted"/>